<feature type="domain" description="Sporulation stage IV protein A C-terminal" evidence="3">
    <location>
        <begin position="415"/>
        <end position="489"/>
    </location>
</feature>
<evidence type="ECO:0000259" key="2">
    <source>
        <dbReference type="Pfam" id="PF20438"/>
    </source>
</evidence>
<dbReference type="InterPro" id="IPR046842">
    <property type="entry name" value="SpoIVA_ATPase"/>
</dbReference>
<dbReference type="InterPro" id="IPR014201">
    <property type="entry name" value="Spore_IV_A"/>
</dbReference>
<dbReference type="EMBL" id="DVIQ01000019">
    <property type="protein sequence ID" value="HIS30544.1"/>
    <property type="molecule type" value="Genomic_DNA"/>
</dbReference>
<dbReference type="SUPFAM" id="SSF52540">
    <property type="entry name" value="P-loop containing nucleoside triphosphate hydrolases"/>
    <property type="match status" value="1"/>
</dbReference>
<gene>
    <name evidence="4" type="primary">spoIVA</name>
    <name evidence="4" type="ORF">IAB44_03200</name>
</gene>
<evidence type="ECO:0000313" key="5">
    <source>
        <dbReference type="Proteomes" id="UP000823935"/>
    </source>
</evidence>
<name>A0A9D1JJN1_9FIRM</name>
<dbReference type="Pfam" id="PF09547">
    <property type="entry name" value="SpoIVA_ATPase"/>
    <property type="match status" value="1"/>
</dbReference>
<reference evidence="4" key="2">
    <citation type="journal article" date="2021" name="PeerJ">
        <title>Extensive microbial diversity within the chicken gut microbiome revealed by metagenomics and culture.</title>
        <authorList>
            <person name="Gilroy R."/>
            <person name="Ravi A."/>
            <person name="Getino M."/>
            <person name="Pursley I."/>
            <person name="Horton D.L."/>
            <person name="Alikhan N.F."/>
            <person name="Baker D."/>
            <person name="Gharbi K."/>
            <person name="Hall N."/>
            <person name="Watson M."/>
            <person name="Adriaenssens E.M."/>
            <person name="Foster-Nyarko E."/>
            <person name="Jarju S."/>
            <person name="Secka A."/>
            <person name="Antonio M."/>
            <person name="Oren A."/>
            <person name="Chaudhuri R.R."/>
            <person name="La Ragione R."/>
            <person name="Hildebrand F."/>
            <person name="Pallen M.J."/>
        </authorList>
    </citation>
    <scope>NUCLEOTIDE SEQUENCE</scope>
    <source>
        <strain evidence="4">CHK190-19873</strain>
    </source>
</reference>
<dbReference type="PIRSF" id="PIRSF007466">
    <property type="entry name" value="SpoIVA"/>
    <property type="match status" value="1"/>
</dbReference>
<evidence type="ECO:0000313" key="4">
    <source>
        <dbReference type="EMBL" id="HIS30544.1"/>
    </source>
</evidence>
<dbReference type="Proteomes" id="UP000823935">
    <property type="component" value="Unassembled WGS sequence"/>
</dbReference>
<comment type="caution">
    <text evidence="4">The sequence shown here is derived from an EMBL/GenBank/DDBJ whole genome shotgun (WGS) entry which is preliminary data.</text>
</comment>
<evidence type="ECO:0000259" key="3">
    <source>
        <dbReference type="Pfam" id="PF20439"/>
    </source>
</evidence>
<proteinExistence type="predicted"/>
<dbReference type="GO" id="GO:0016887">
    <property type="term" value="F:ATP hydrolysis activity"/>
    <property type="evidence" value="ECO:0007669"/>
    <property type="project" value="InterPro"/>
</dbReference>
<dbReference type="GO" id="GO:0043934">
    <property type="term" value="P:sporulation"/>
    <property type="evidence" value="ECO:0007669"/>
    <property type="project" value="InterPro"/>
</dbReference>
<dbReference type="Gene3D" id="3.40.50.300">
    <property type="entry name" value="P-loop containing nucleotide triphosphate hydrolases"/>
    <property type="match status" value="1"/>
</dbReference>
<evidence type="ECO:0000259" key="1">
    <source>
        <dbReference type="Pfam" id="PF09547"/>
    </source>
</evidence>
<feature type="domain" description="Stage IV sporulation protein A ATPase" evidence="1">
    <location>
        <begin position="1"/>
        <end position="236"/>
    </location>
</feature>
<dbReference type="Pfam" id="PF20438">
    <property type="entry name" value="SpoIVA_middle"/>
    <property type="match status" value="1"/>
</dbReference>
<reference evidence="4" key="1">
    <citation type="submission" date="2020-10" db="EMBL/GenBank/DDBJ databases">
        <authorList>
            <person name="Gilroy R."/>
        </authorList>
    </citation>
    <scope>NUCLEOTIDE SEQUENCE</scope>
    <source>
        <strain evidence="4">CHK190-19873</strain>
    </source>
</reference>
<sequence>MEEFNLYKDISARTKGEIFLGVVGPVRTGKSTFVRRFMEQLVLPQMEENDRTVARDELPVSGKGKTITTVEPKFVPKEAAAITLAEGLEAKIRLVDCVGFVTPGAAGLGENSQTRMVKTPWSSEELPFATAAQIGTEKVIRDHSTAGVLITCDGTFGELPRQDFEEPERRTVEELKKAGKPFIVLVNSERPYGEEAKQTVAYMERTYQVSAMAVNCEQLRPEDILKILEKLLYEFPLCRIDYYLPRWIETLEDDHPIKSAMIEEIAGLMQGMEKIRDVKKEKLQLTNAYVKETKLDQVFLDRGSASVRIDVDEKYYYEMLSSLTGTPVQSEYHLISMLRELTQKKSAYEKVETAVEAARGAGYGVIMPELSEITLEEPAIIRQGNKYGVKIRAASPSIHLIRADVVTEIAPIVGNEQQARDLMEYIKDNSSGPDGIWDTTIFGKSIRQLVDEGIRTRISSIGDESQQKLQGTMKRIVNESKGSLICIII</sequence>
<organism evidence="4 5">
    <name type="scientific">Candidatus Limivivens intestinipullorum</name>
    <dbReference type="NCBI Taxonomy" id="2840858"/>
    <lineage>
        <taxon>Bacteria</taxon>
        <taxon>Bacillati</taxon>
        <taxon>Bacillota</taxon>
        <taxon>Clostridia</taxon>
        <taxon>Lachnospirales</taxon>
        <taxon>Lachnospiraceae</taxon>
        <taxon>Lachnospiraceae incertae sedis</taxon>
        <taxon>Candidatus Limivivens</taxon>
    </lineage>
</organism>
<dbReference type="InterPro" id="IPR046841">
    <property type="entry name" value="SpoIVA_middle"/>
</dbReference>
<accession>A0A9D1JJN1</accession>
<feature type="domain" description="Stage IV sporulation protein A middle" evidence="2">
    <location>
        <begin position="239"/>
        <end position="414"/>
    </location>
</feature>
<protein>
    <submittedName>
        <fullName evidence="4">Stage IV sporulation protein A</fullName>
    </submittedName>
</protein>
<dbReference type="AlphaFoldDB" id="A0A9D1JJN1"/>
<dbReference type="InterPro" id="IPR027417">
    <property type="entry name" value="P-loop_NTPase"/>
</dbReference>
<dbReference type="Pfam" id="PF20439">
    <property type="entry name" value="SpoIVA_C"/>
    <property type="match status" value="1"/>
</dbReference>
<dbReference type="InterPro" id="IPR046840">
    <property type="entry name" value="SpoIVA_C"/>
</dbReference>
<dbReference type="NCBIfam" id="TIGR02836">
    <property type="entry name" value="spore_IV_A"/>
    <property type="match status" value="1"/>
</dbReference>
<dbReference type="CDD" id="cd00882">
    <property type="entry name" value="Ras_like_GTPase"/>
    <property type="match status" value="1"/>
</dbReference>
<dbReference type="GO" id="GO:0005524">
    <property type="term" value="F:ATP binding"/>
    <property type="evidence" value="ECO:0007669"/>
    <property type="project" value="InterPro"/>
</dbReference>